<keyword evidence="3" id="KW-1185">Reference proteome</keyword>
<organism evidence="2 3">
    <name type="scientific">Pan paniscus</name>
    <name type="common">Pygmy chimpanzee</name>
    <name type="synonym">Bonobo</name>
    <dbReference type="NCBI Taxonomy" id="9597"/>
    <lineage>
        <taxon>Eukaryota</taxon>
        <taxon>Metazoa</taxon>
        <taxon>Chordata</taxon>
        <taxon>Craniata</taxon>
        <taxon>Vertebrata</taxon>
        <taxon>Euteleostomi</taxon>
        <taxon>Mammalia</taxon>
        <taxon>Eutheria</taxon>
        <taxon>Euarchontoglires</taxon>
        <taxon>Primates</taxon>
        <taxon>Haplorrhini</taxon>
        <taxon>Catarrhini</taxon>
        <taxon>Hominidae</taxon>
        <taxon>Pan</taxon>
    </lineage>
</organism>
<feature type="compositionally biased region" description="Basic residues" evidence="1">
    <location>
        <begin position="1"/>
        <end position="21"/>
    </location>
</feature>
<proteinExistence type="predicted"/>
<dbReference type="EMBL" id="AJFE02056675">
    <property type="status" value="NOT_ANNOTATED_CDS"/>
    <property type="molecule type" value="Genomic_DNA"/>
</dbReference>
<protein>
    <submittedName>
        <fullName evidence="2">Uncharacterized protein</fullName>
    </submittedName>
</protein>
<dbReference type="Ensembl" id="ENSPPAT00000001280.1">
    <property type="protein sequence ID" value="ENSPPAP00000000365.1"/>
    <property type="gene ID" value="ENSPPAG00000001157.1"/>
</dbReference>
<sequence length="65" mass="8111">IKKLKSGNNLRKRTGRRKHSRKQEERMVAHWLKFLWRMYCIPKTKPKRAMVKSRKEQLQQRNYTQ</sequence>
<dbReference type="OMA" id="VAHWLKF"/>
<dbReference type="AlphaFoldDB" id="A0A2R8ZA73"/>
<evidence type="ECO:0000313" key="2">
    <source>
        <dbReference type="Ensembl" id="ENSPPAP00000000365.1"/>
    </source>
</evidence>
<feature type="region of interest" description="Disordered" evidence="1">
    <location>
        <begin position="1"/>
        <end position="24"/>
    </location>
</feature>
<dbReference type="GeneTree" id="ENSGT00960000190927"/>
<evidence type="ECO:0000256" key="1">
    <source>
        <dbReference type="SAM" id="MobiDB-lite"/>
    </source>
</evidence>
<evidence type="ECO:0000313" key="3">
    <source>
        <dbReference type="Proteomes" id="UP000240080"/>
    </source>
</evidence>
<reference evidence="2" key="2">
    <citation type="submission" date="2025-09" db="UniProtKB">
        <authorList>
            <consortium name="Ensembl"/>
        </authorList>
    </citation>
    <scope>IDENTIFICATION</scope>
</reference>
<dbReference type="Bgee" id="ENSPPAG00000001157">
    <property type="expression patterns" value="Expressed in cerebellum"/>
</dbReference>
<reference evidence="2" key="1">
    <citation type="submission" date="2025-08" db="UniProtKB">
        <authorList>
            <consortium name="Ensembl"/>
        </authorList>
    </citation>
    <scope>IDENTIFICATION</scope>
</reference>
<accession>A0A2R8ZA73</accession>
<name>A0A2R8ZA73_PANPA</name>
<feature type="region of interest" description="Disordered" evidence="1">
    <location>
        <begin position="46"/>
        <end position="65"/>
    </location>
</feature>
<dbReference type="Proteomes" id="UP000240080">
    <property type="component" value="Unplaced"/>
</dbReference>